<keyword evidence="3" id="KW-1185">Reference proteome</keyword>
<evidence type="ECO:0000259" key="2">
    <source>
        <dbReference type="Pfam" id="PF09325"/>
    </source>
</evidence>
<dbReference type="Gene3D" id="1.20.1270.60">
    <property type="entry name" value="Arfaptin homology (AH) domain/BAR domain"/>
    <property type="match status" value="1"/>
</dbReference>
<accession>A0A7I4XY96</accession>
<feature type="domain" description="Sorting nexin/Vps5-like C-terminal" evidence="2">
    <location>
        <begin position="2"/>
        <end position="54"/>
    </location>
</feature>
<evidence type="ECO:0000313" key="4">
    <source>
        <dbReference type="WBParaSite" id="HCON_00027490-00001"/>
    </source>
</evidence>
<protein>
    <submittedName>
        <fullName evidence="4">Vps5 domain-containing protein</fullName>
    </submittedName>
</protein>
<organism evidence="3 4">
    <name type="scientific">Haemonchus contortus</name>
    <name type="common">Barber pole worm</name>
    <dbReference type="NCBI Taxonomy" id="6289"/>
    <lineage>
        <taxon>Eukaryota</taxon>
        <taxon>Metazoa</taxon>
        <taxon>Ecdysozoa</taxon>
        <taxon>Nematoda</taxon>
        <taxon>Chromadorea</taxon>
        <taxon>Rhabditida</taxon>
        <taxon>Rhabditina</taxon>
        <taxon>Rhabditomorpha</taxon>
        <taxon>Strongyloidea</taxon>
        <taxon>Trichostrongylidae</taxon>
        <taxon>Haemonchus</taxon>
    </lineage>
</organism>
<dbReference type="Proteomes" id="UP000025227">
    <property type="component" value="Unplaced"/>
</dbReference>
<dbReference type="WBParaSite" id="HCON_00027490-00001">
    <property type="protein sequence ID" value="HCON_00027490-00001"/>
    <property type="gene ID" value="HCON_00027490"/>
</dbReference>
<evidence type="ECO:0000313" key="3">
    <source>
        <dbReference type="Proteomes" id="UP000025227"/>
    </source>
</evidence>
<dbReference type="OrthoDB" id="271164at2759"/>
<dbReference type="InterPro" id="IPR015404">
    <property type="entry name" value="Vps5_C"/>
</dbReference>
<dbReference type="InterPro" id="IPR027267">
    <property type="entry name" value="AH/BAR_dom_sf"/>
</dbReference>
<feature type="region of interest" description="Disordered" evidence="1">
    <location>
        <begin position="69"/>
        <end position="89"/>
    </location>
</feature>
<evidence type="ECO:0000256" key="1">
    <source>
        <dbReference type="SAM" id="MobiDB-lite"/>
    </source>
</evidence>
<dbReference type="AlphaFoldDB" id="A0A7I4XY96"/>
<sequence length="109" mass="12835">MDEAVRRMDQLEAEFGEISKLIREEIGRFEVQRRHDMRQLFIEYLESLVQTHTEEAAARRYKSWLKQHSGRTEKIGPSTPSRRTTTLASLASPSTTSHCTDLFYYYYSL</sequence>
<name>A0A7I4XY96_HAECO</name>
<dbReference type="Pfam" id="PF09325">
    <property type="entry name" value="Vps5"/>
    <property type="match status" value="1"/>
</dbReference>
<proteinExistence type="predicted"/>
<reference evidence="4" key="1">
    <citation type="submission" date="2020-12" db="UniProtKB">
        <authorList>
            <consortium name="WormBaseParasite"/>
        </authorList>
    </citation>
    <scope>IDENTIFICATION</scope>
    <source>
        <strain evidence="4">MHco3</strain>
    </source>
</reference>